<dbReference type="PROSITE" id="PS00135">
    <property type="entry name" value="TRYPSIN_SER"/>
    <property type="match status" value="1"/>
</dbReference>
<keyword evidence="1" id="KW-1015">Disulfide bond</keyword>
<dbReference type="PANTHER" id="PTHR24253:SF176">
    <property type="entry name" value="CORIN, ISOFORM B"/>
    <property type="match status" value="1"/>
</dbReference>
<dbReference type="GO" id="GO:0006508">
    <property type="term" value="P:proteolysis"/>
    <property type="evidence" value="ECO:0007669"/>
    <property type="project" value="UniProtKB-KW"/>
</dbReference>
<dbReference type="PROSITE" id="PS50240">
    <property type="entry name" value="TRYPSIN_DOM"/>
    <property type="match status" value="1"/>
</dbReference>
<dbReference type="Pfam" id="PF00089">
    <property type="entry name" value="Trypsin"/>
    <property type="match status" value="1"/>
</dbReference>
<dbReference type="CDD" id="cd00037">
    <property type="entry name" value="CLECT"/>
    <property type="match status" value="1"/>
</dbReference>
<dbReference type="InterPro" id="IPR001304">
    <property type="entry name" value="C-type_lectin-like"/>
</dbReference>
<evidence type="ECO:0000256" key="2">
    <source>
        <dbReference type="RuleBase" id="RU363034"/>
    </source>
</evidence>
<dbReference type="AlphaFoldDB" id="A0AAV2RR20"/>
<organism evidence="5 6">
    <name type="scientific">Meganyctiphanes norvegica</name>
    <name type="common">Northern krill</name>
    <name type="synonym">Thysanopoda norvegica</name>
    <dbReference type="NCBI Taxonomy" id="48144"/>
    <lineage>
        <taxon>Eukaryota</taxon>
        <taxon>Metazoa</taxon>
        <taxon>Ecdysozoa</taxon>
        <taxon>Arthropoda</taxon>
        <taxon>Crustacea</taxon>
        <taxon>Multicrustacea</taxon>
        <taxon>Malacostraca</taxon>
        <taxon>Eumalacostraca</taxon>
        <taxon>Eucarida</taxon>
        <taxon>Euphausiacea</taxon>
        <taxon>Euphausiidae</taxon>
        <taxon>Meganyctiphanes</taxon>
    </lineage>
</organism>
<dbReference type="InterPro" id="IPR033116">
    <property type="entry name" value="TRYPSIN_SER"/>
</dbReference>
<dbReference type="Proteomes" id="UP001497623">
    <property type="component" value="Unassembled WGS sequence"/>
</dbReference>
<dbReference type="FunFam" id="2.40.10.10:FF:000166">
    <property type="entry name" value="Trypsin"/>
    <property type="match status" value="1"/>
</dbReference>
<name>A0AAV2RR20_MEGNR</name>
<accession>A0AAV2RR20</accession>
<dbReference type="InterPro" id="IPR016187">
    <property type="entry name" value="CTDL_fold"/>
</dbReference>
<dbReference type="PROSITE" id="PS50041">
    <property type="entry name" value="C_TYPE_LECTIN_2"/>
    <property type="match status" value="1"/>
</dbReference>
<reference evidence="5 6" key="1">
    <citation type="submission" date="2024-05" db="EMBL/GenBank/DDBJ databases">
        <authorList>
            <person name="Wallberg A."/>
        </authorList>
    </citation>
    <scope>NUCLEOTIDE SEQUENCE [LARGE SCALE GENOMIC DNA]</scope>
</reference>
<dbReference type="PRINTS" id="PR00722">
    <property type="entry name" value="CHYMOTRYPSIN"/>
</dbReference>
<feature type="domain" description="C-type lectin" evidence="3">
    <location>
        <begin position="12"/>
        <end position="133"/>
    </location>
</feature>
<feature type="domain" description="Peptidase S1" evidence="4">
    <location>
        <begin position="148"/>
        <end position="381"/>
    </location>
</feature>
<evidence type="ECO:0000313" key="5">
    <source>
        <dbReference type="EMBL" id="CAL4139130.1"/>
    </source>
</evidence>
<keyword evidence="2" id="KW-0378">Hydrolase</keyword>
<dbReference type="PROSITE" id="PS00134">
    <property type="entry name" value="TRYPSIN_HIS"/>
    <property type="match status" value="1"/>
</dbReference>
<dbReference type="InterPro" id="IPR016186">
    <property type="entry name" value="C-type_lectin-like/link_sf"/>
</dbReference>
<comment type="caution">
    <text evidence="5">The sequence shown here is derived from an EMBL/GenBank/DDBJ whole genome shotgun (WGS) entry which is preliminary data.</text>
</comment>
<dbReference type="SMART" id="SM00020">
    <property type="entry name" value="Tryp_SPc"/>
    <property type="match status" value="1"/>
</dbReference>
<proteinExistence type="predicted"/>
<dbReference type="CDD" id="cd00190">
    <property type="entry name" value="Tryp_SPc"/>
    <property type="match status" value="1"/>
</dbReference>
<dbReference type="SUPFAM" id="SSF50494">
    <property type="entry name" value="Trypsin-like serine proteases"/>
    <property type="match status" value="1"/>
</dbReference>
<dbReference type="GO" id="GO:0004252">
    <property type="term" value="F:serine-type endopeptidase activity"/>
    <property type="evidence" value="ECO:0007669"/>
    <property type="project" value="InterPro"/>
</dbReference>
<dbReference type="InterPro" id="IPR001314">
    <property type="entry name" value="Peptidase_S1A"/>
</dbReference>
<evidence type="ECO:0000259" key="4">
    <source>
        <dbReference type="PROSITE" id="PS50240"/>
    </source>
</evidence>
<dbReference type="SUPFAM" id="SSF56436">
    <property type="entry name" value="C-type lectin-like"/>
    <property type="match status" value="1"/>
</dbReference>
<keyword evidence="2" id="KW-0720">Serine protease</keyword>
<dbReference type="EMBL" id="CAXKWB010031125">
    <property type="protein sequence ID" value="CAL4139130.1"/>
    <property type="molecule type" value="Genomic_DNA"/>
</dbReference>
<keyword evidence="6" id="KW-1185">Reference proteome</keyword>
<keyword evidence="2" id="KW-0645">Protease</keyword>
<dbReference type="SMART" id="SM00034">
    <property type="entry name" value="CLECT"/>
    <property type="match status" value="1"/>
</dbReference>
<gene>
    <name evidence="5" type="ORF">MNOR_LOCUS28355</name>
</gene>
<evidence type="ECO:0000259" key="3">
    <source>
        <dbReference type="PROSITE" id="PS50041"/>
    </source>
</evidence>
<dbReference type="Pfam" id="PF00059">
    <property type="entry name" value="Lectin_C"/>
    <property type="match status" value="1"/>
</dbReference>
<feature type="non-terminal residue" evidence="5">
    <location>
        <position position="1"/>
    </location>
</feature>
<dbReference type="InterPro" id="IPR043504">
    <property type="entry name" value="Peptidase_S1_PA_chymotrypsin"/>
</dbReference>
<dbReference type="Gene3D" id="2.40.10.10">
    <property type="entry name" value="Trypsin-like serine proteases"/>
    <property type="match status" value="1"/>
</dbReference>
<evidence type="ECO:0000313" key="6">
    <source>
        <dbReference type="Proteomes" id="UP001497623"/>
    </source>
</evidence>
<dbReference type="PANTHER" id="PTHR24253">
    <property type="entry name" value="TRANSMEMBRANE PROTEASE SERINE"/>
    <property type="match status" value="1"/>
</dbReference>
<dbReference type="Gene3D" id="3.10.100.10">
    <property type="entry name" value="Mannose-Binding Protein A, subunit A"/>
    <property type="match status" value="1"/>
</dbReference>
<evidence type="ECO:0008006" key="7">
    <source>
        <dbReference type="Google" id="ProtNLM"/>
    </source>
</evidence>
<sequence length="390" mass="42049">VGSQCDDGGVAIGGECYWFNEELKNWDDAVLACASRGRALASPANPGAVLEYAYGKYSKFYSGFWLGGSDVASEGTWVWQSGEPLGDRFPWDPENGHGEPNNANGDENCLEMRIHENRYNDIQCHNTKGYICEDHKCVCGKVNRIETIVGGSTTEENEYPWQVALVSQGSTFIFCGGSLINDRWVLTAAHCTQDGVTEVILGNHFRSHIDSTEIRVNIATVVNHPSYNEPSRLENDFALLELATPLNLEAVAPHIRPVCLPNAFNPSQYEDVNAVATGWGQTSPSGPGAETLQEVTVRTMTNSECHKVVGDFIRTSMICATAPGVGHCFGDSGGPLVRVAGGYFNQIGVASWVTHGCAGPNFISGYGRVTDAIDWIKSTSSSGNTCAPPN</sequence>
<protein>
    <recommendedName>
        <fullName evidence="7">Serine protease</fullName>
    </recommendedName>
</protein>
<evidence type="ECO:0000256" key="1">
    <source>
        <dbReference type="ARBA" id="ARBA00023157"/>
    </source>
</evidence>
<dbReference type="InterPro" id="IPR009003">
    <property type="entry name" value="Peptidase_S1_PA"/>
</dbReference>
<dbReference type="InterPro" id="IPR001254">
    <property type="entry name" value="Trypsin_dom"/>
</dbReference>
<dbReference type="InterPro" id="IPR018114">
    <property type="entry name" value="TRYPSIN_HIS"/>
</dbReference>